<gene>
    <name evidence="3" type="ORF">GWI33_004124</name>
    <name evidence="2" type="ORF">GWI33_004129</name>
</gene>
<evidence type="ECO:0000313" key="4">
    <source>
        <dbReference type="Proteomes" id="UP000625711"/>
    </source>
</evidence>
<evidence type="ECO:0000313" key="3">
    <source>
        <dbReference type="EMBL" id="KAF7262783.1"/>
    </source>
</evidence>
<keyword evidence="1" id="KW-0812">Transmembrane</keyword>
<name>A0A834LXM9_RHYFE</name>
<evidence type="ECO:0000256" key="1">
    <source>
        <dbReference type="SAM" id="Phobius"/>
    </source>
</evidence>
<keyword evidence="1" id="KW-1133">Transmembrane helix</keyword>
<proteinExistence type="predicted"/>
<dbReference type="AlphaFoldDB" id="A0A834LXM9"/>
<dbReference type="EMBL" id="JAACXV010023968">
    <property type="protein sequence ID" value="KAF7262778.1"/>
    <property type="molecule type" value="Genomic_DNA"/>
</dbReference>
<accession>A0A834LXM9</accession>
<reference evidence="3" key="1">
    <citation type="submission" date="2020-08" db="EMBL/GenBank/DDBJ databases">
        <title>Genome sequencing and assembly of the red palm weevil Rhynchophorus ferrugineus.</title>
        <authorList>
            <person name="Dias G.B."/>
            <person name="Bergman C.M."/>
            <person name="Manee M."/>
        </authorList>
    </citation>
    <scope>NUCLEOTIDE SEQUENCE</scope>
    <source>
        <strain evidence="3">AA-2017</strain>
        <tissue evidence="3">Whole larva</tissue>
    </source>
</reference>
<keyword evidence="4" id="KW-1185">Reference proteome</keyword>
<keyword evidence="1" id="KW-0472">Membrane</keyword>
<protein>
    <submittedName>
        <fullName evidence="3">Uncharacterized protein</fullName>
    </submittedName>
</protein>
<comment type="caution">
    <text evidence="3">The sequence shown here is derived from an EMBL/GenBank/DDBJ whole genome shotgun (WGS) entry which is preliminary data.</text>
</comment>
<dbReference type="EMBL" id="JAACXV010023966">
    <property type="protein sequence ID" value="KAF7262783.1"/>
    <property type="molecule type" value="Genomic_DNA"/>
</dbReference>
<dbReference type="Proteomes" id="UP000625711">
    <property type="component" value="Unassembled WGS sequence"/>
</dbReference>
<feature type="non-terminal residue" evidence="3">
    <location>
        <position position="1"/>
    </location>
</feature>
<feature type="transmembrane region" description="Helical" evidence="1">
    <location>
        <begin position="16"/>
        <end position="38"/>
    </location>
</feature>
<sequence>KEELVTETQAPYKSQIVPIFVITMLSIAGVIGLAAIVLKISGKRLIDEMDNISIASDLSTSSCSTVSEVEMCIEEKQPQNTNTKENK</sequence>
<organism evidence="3 4">
    <name type="scientific">Rhynchophorus ferrugineus</name>
    <name type="common">Red palm weevil</name>
    <name type="synonym">Curculio ferrugineus</name>
    <dbReference type="NCBI Taxonomy" id="354439"/>
    <lineage>
        <taxon>Eukaryota</taxon>
        <taxon>Metazoa</taxon>
        <taxon>Ecdysozoa</taxon>
        <taxon>Arthropoda</taxon>
        <taxon>Hexapoda</taxon>
        <taxon>Insecta</taxon>
        <taxon>Pterygota</taxon>
        <taxon>Neoptera</taxon>
        <taxon>Endopterygota</taxon>
        <taxon>Coleoptera</taxon>
        <taxon>Polyphaga</taxon>
        <taxon>Cucujiformia</taxon>
        <taxon>Curculionidae</taxon>
        <taxon>Dryophthorinae</taxon>
        <taxon>Rhynchophorus</taxon>
    </lineage>
</organism>
<evidence type="ECO:0000313" key="2">
    <source>
        <dbReference type="EMBL" id="KAF7262778.1"/>
    </source>
</evidence>